<keyword evidence="1" id="KW-1185">Reference proteome</keyword>
<protein>
    <submittedName>
        <fullName evidence="2">Uncharacterized protein LOC142162279</fullName>
    </submittedName>
</protein>
<organism evidence="1 2">
    <name type="scientific">Nicotiana tabacum</name>
    <name type="common">Common tobacco</name>
    <dbReference type="NCBI Taxonomy" id="4097"/>
    <lineage>
        <taxon>Eukaryota</taxon>
        <taxon>Viridiplantae</taxon>
        <taxon>Streptophyta</taxon>
        <taxon>Embryophyta</taxon>
        <taxon>Tracheophyta</taxon>
        <taxon>Spermatophyta</taxon>
        <taxon>Magnoliopsida</taxon>
        <taxon>eudicotyledons</taxon>
        <taxon>Gunneridae</taxon>
        <taxon>Pentapetalae</taxon>
        <taxon>asterids</taxon>
        <taxon>lamiids</taxon>
        <taxon>Solanales</taxon>
        <taxon>Solanaceae</taxon>
        <taxon>Nicotianoideae</taxon>
        <taxon>Nicotianeae</taxon>
        <taxon>Nicotiana</taxon>
    </lineage>
</organism>
<name>A0AC58RPQ8_TOBAC</name>
<evidence type="ECO:0000313" key="1">
    <source>
        <dbReference type="Proteomes" id="UP000790787"/>
    </source>
</evidence>
<reference evidence="1" key="1">
    <citation type="journal article" date="2014" name="Nat. Commun.">
        <title>The tobacco genome sequence and its comparison with those of tomato and potato.</title>
        <authorList>
            <person name="Sierro N."/>
            <person name="Battey J.N."/>
            <person name="Ouadi S."/>
            <person name="Bakaher N."/>
            <person name="Bovet L."/>
            <person name="Willig A."/>
            <person name="Goepfert S."/>
            <person name="Peitsch M.C."/>
            <person name="Ivanov N.V."/>
        </authorList>
    </citation>
    <scope>NUCLEOTIDE SEQUENCE [LARGE SCALE GENOMIC DNA]</scope>
</reference>
<dbReference type="Proteomes" id="UP000790787">
    <property type="component" value="Chromosome 1"/>
</dbReference>
<dbReference type="RefSeq" id="XP_075074716.1">
    <property type="nucleotide sequence ID" value="XM_075218615.1"/>
</dbReference>
<proteinExistence type="predicted"/>
<reference evidence="2" key="2">
    <citation type="submission" date="2025-08" db="UniProtKB">
        <authorList>
            <consortium name="RefSeq"/>
        </authorList>
    </citation>
    <scope>IDENTIFICATION</scope>
    <source>
        <tissue evidence="2">Leaf</tissue>
    </source>
</reference>
<accession>A0AC58RPQ8</accession>
<evidence type="ECO:0000313" key="2">
    <source>
        <dbReference type="RefSeq" id="XP_075074716.1"/>
    </source>
</evidence>
<gene>
    <name evidence="2" type="primary">LOC142162279</name>
</gene>
<sequence length="536" mass="61465">MAEVFTAFPTAIFNENARILMLSGDNYTEWKEKVFLTLGCSHLDLALHVDELPIPTESSTPAAKANYERWERSNRLSLMLIKAHISQSIRSSIPNSDKVESYMKAIDEQFLSSDKALPSTLMKRLSSMTFDRSRTVRDHIMEMRDIAAKLKSLEVDMSEPFLVHFILNSLPAEYGPFKISYNTHKDKWSINELLTMCVQEEERLKHEIPKSVNMVTHVSDNTWWIDSGATIHSAKTMQGFLTQRKQIGSEQYVYSSNRKRSRVEGVGTYRLILKDVFYLDLENTFYVPEYSRNLISLSRLSISGYDLNFHYRSVKLLKDNKVIGFGNLNGNLYKLKLDPTFECNVLTLHDKEISIKRCIINENSSSLWHKRLGHISIDRVKRLVNDGVLKALDFSEFGTCVDCIKEALDAFKVYKTEVEKQTGAQIKIVRSGTGGEYYGRYTDKGQVKGPFAEFLESEGIIAQYTMPGTLQQNGVAERRNRILMDMKNSHELSEQQKVQDPPPLEEPHEDQSALPEPTEEMTEPVGVRKFSRIRNQ</sequence>